<organism evidence="1 2">
    <name type="scientific">Riccia fluitans</name>
    <dbReference type="NCBI Taxonomy" id="41844"/>
    <lineage>
        <taxon>Eukaryota</taxon>
        <taxon>Viridiplantae</taxon>
        <taxon>Streptophyta</taxon>
        <taxon>Embryophyta</taxon>
        <taxon>Marchantiophyta</taxon>
        <taxon>Marchantiopsida</taxon>
        <taxon>Marchantiidae</taxon>
        <taxon>Marchantiales</taxon>
        <taxon>Ricciaceae</taxon>
        <taxon>Riccia</taxon>
    </lineage>
</organism>
<accession>A0ABD1ZMI5</accession>
<evidence type="ECO:0000313" key="1">
    <source>
        <dbReference type="EMBL" id="KAL2652666.1"/>
    </source>
</evidence>
<keyword evidence="2" id="KW-1185">Reference proteome</keyword>
<gene>
    <name evidence="1" type="ORF">R1flu_020794</name>
</gene>
<proteinExistence type="predicted"/>
<sequence length="139" mass="16471">MQHFRDLETQVREGELLHFSILRRRSRAEWTEKGEACTRYFFATLKAKQSNEKMLILQGGENQEVRDEELILKQVSNYYKELYSQPKIMKTEKKKQGEVLTLVDQLVSDEDNRRLMTIPDTAELDEIVTEWVSVWKSSN</sequence>
<name>A0ABD1ZMI5_9MARC</name>
<evidence type="ECO:0000313" key="2">
    <source>
        <dbReference type="Proteomes" id="UP001605036"/>
    </source>
</evidence>
<reference evidence="1 2" key="1">
    <citation type="submission" date="2024-09" db="EMBL/GenBank/DDBJ databases">
        <title>Chromosome-scale assembly of Riccia fluitans.</title>
        <authorList>
            <person name="Paukszto L."/>
            <person name="Sawicki J."/>
            <person name="Karawczyk K."/>
            <person name="Piernik-Szablinska J."/>
            <person name="Szczecinska M."/>
            <person name="Mazdziarz M."/>
        </authorList>
    </citation>
    <scope>NUCLEOTIDE SEQUENCE [LARGE SCALE GENOMIC DNA]</scope>
    <source>
        <strain evidence="1">Rf_01</strain>
        <tissue evidence="1">Aerial parts of the thallus</tissue>
    </source>
</reference>
<dbReference type="AlphaFoldDB" id="A0ABD1ZMI5"/>
<dbReference type="EMBL" id="JBHFFA010000001">
    <property type="protein sequence ID" value="KAL2652666.1"/>
    <property type="molecule type" value="Genomic_DNA"/>
</dbReference>
<comment type="caution">
    <text evidence="1">The sequence shown here is derived from an EMBL/GenBank/DDBJ whole genome shotgun (WGS) entry which is preliminary data.</text>
</comment>
<protein>
    <submittedName>
        <fullName evidence="1">Uncharacterized protein</fullName>
    </submittedName>
</protein>
<dbReference type="Proteomes" id="UP001605036">
    <property type="component" value="Unassembled WGS sequence"/>
</dbReference>